<dbReference type="AlphaFoldDB" id="A0A210PKW0"/>
<organism evidence="1 2">
    <name type="scientific">Mizuhopecten yessoensis</name>
    <name type="common">Japanese scallop</name>
    <name type="synonym">Patinopecten yessoensis</name>
    <dbReference type="NCBI Taxonomy" id="6573"/>
    <lineage>
        <taxon>Eukaryota</taxon>
        <taxon>Metazoa</taxon>
        <taxon>Spiralia</taxon>
        <taxon>Lophotrochozoa</taxon>
        <taxon>Mollusca</taxon>
        <taxon>Bivalvia</taxon>
        <taxon>Autobranchia</taxon>
        <taxon>Pteriomorphia</taxon>
        <taxon>Pectinida</taxon>
        <taxon>Pectinoidea</taxon>
        <taxon>Pectinidae</taxon>
        <taxon>Mizuhopecten</taxon>
    </lineage>
</organism>
<gene>
    <name evidence="1" type="ORF">KP79_PYT09807</name>
</gene>
<dbReference type="EMBL" id="NEDP02005595">
    <property type="protein sequence ID" value="OWF37117.1"/>
    <property type="molecule type" value="Genomic_DNA"/>
</dbReference>
<accession>A0A210PKW0</accession>
<dbReference type="SMART" id="SM00026">
    <property type="entry name" value="EPEND"/>
    <property type="match status" value="1"/>
</dbReference>
<dbReference type="PRINTS" id="PR00317">
    <property type="entry name" value="EPENDYMIN"/>
</dbReference>
<proteinExistence type="predicted"/>
<dbReference type="PANTHER" id="PTHR10697">
    <property type="entry name" value="MAMMALIAN EPENDYMIN-RELATED PROTEIN 1"/>
    <property type="match status" value="1"/>
</dbReference>
<dbReference type="GO" id="GO:0005764">
    <property type="term" value="C:lysosome"/>
    <property type="evidence" value="ECO:0007669"/>
    <property type="project" value="TreeGrafter"/>
</dbReference>
<dbReference type="GO" id="GO:0007160">
    <property type="term" value="P:cell-matrix adhesion"/>
    <property type="evidence" value="ECO:0007669"/>
    <property type="project" value="InterPro"/>
</dbReference>
<dbReference type="GO" id="GO:0005509">
    <property type="term" value="F:calcium ion binding"/>
    <property type="evidence" value="ECO:0007669"/>
    <property type="project" value="InterPro"/>
</dbReference>
<dbReference type="Proteomes" id="UP000242188">
    <property type="component" value="Unassembled WGS sequence"/>
</dbReference>
<sequence length="221" mass="25189">MLDSPAYNKEQTPLYLTSVNNPQIDMKAAFLLCLAVGAVLGQIPSPCSSPPQWEGREIRIDYSQKYEERRHLFYDETNKRTRTIAEVELNSTREFYDVIELFNERKMYSLNRRTQTCNVTAIEPDRQFHYRGVHPDAKFETIMSLGAPGFPGENIQVQVFSANETNEYYTGLVTSPGCIPVTNFHISKKYGFEHSDYFDITVGITDPTAFVPPTNCKPPPS</sequence>
<dbReference type="Pfam" id="PF00811">
    <property type="entry name" value="Ependymin"/>
    <property type="match status" value="1"/>
</dbReference>
<name>A0A210PKW0_MIZYE</name>
<evidence type="ECO:0000313" key="2">
    <source>
        <dbReference type="Proteomes" id="UP000242188"/>
    </source>
</evidence>
<reference evidence="1 2" key="1">
    <citation type="journal article" date="2017" name="Nat. Ecol. Evol.">
        <title>Scallop genome provides insights into evolution of bilaterian karyotype and development.</title>
        <authorList>
            <person name="Wang S."/>
            <person name="Zhang J."/>
            <person name="Jiao W."/>
            <person name="Li J."/>
            <person name="Xun X."/>
            <person name="Sun Y."/>
            <person name="Guo X."/>
            <person name="Huan P."/>
            <person name="Dong B."/>
            <person name="Zhang L."/>
            <person name="Hu X."/>
            <person name="Sun X."/>
            <person name="Wang J."/>
            <person name="Zhao C."/>
            <person name="Wang Y."/>
            <person name="Wang D."/>
            <person name="Huang X."/>
            <person name="Wang R."/>
            <person name="Lv J."/>
            <person name="Li Y."/>
            <person name="Zhang Z."/>
            <person name="Liu B."/>
            <person name="Lu W."/>
            <person name="Hui Y."/>
            <person name="Liang J."/>
            <person name="Zhou Z."/>
            <person name="Hou R."/>
            <person name="Li X."/>
            <person name="Liu Y."/>
            <person name="Li H."/>
            <person name="Ning X."/>
            <person name="Lin Y."/>
            <person name="Zhao L."/>
            <person name="Xing Q."/>
            <person name="Dou J."/>
            <person name="Li Y."/>
            <person name="Mao J."/>
            <person name="Guo H."/>
            <person name="Dou H."/>
            <person name="Li T."/>
            <person name="Mu C."/>
            <person name="Jiang W."/>
            <person name="Fu Q."/>
            <person name="Fu X."/>
            <person name="Miao Y."/>
            <person name="Liu J."/>
            <person name="Yu Q."/>
            <person name="Li R."/>
            <person name="Liao H."/>
            <person name="Li X."/>
            <person name="Kong Y."/>
            <person name="Jiang Z."/>
            <person name="Chourrout D."/>
            <person name="Li R."/>
            <person name="Bao Z."/>
        </authorList>
    </citation>
    <scope>NUCLEOTIDE SEQUENCE [LARGE SCALE GENOMIC DNA]</scope>
    <source>
        <strain evidence="1 2">PY_sf001</strain>
    </source>
</reference>
<protein>
    <submittedName>
        <fullName evidence="1">Mammalian ependymin-related protein 1</fullName>
    </submittedName>
</protein>
<evidence type="ECO:0000313" key="1">
    <source>
        <dbReference type="EMBL" id="OWF37117.1"/>
    </source>
</evidence>
<keyword evidence="2" id="KW-1185">Reference proteome</keyword>
<dbReference type="PANTHER" id="PTHR10697:SF1">
    <property type="entry name" value="MAMMALIAN EPENDYMIN-RELATED PROTEIN 1"/>
    <property type="match status" value="1"/>
</dbReference>
<dbReference type="InterPro" id="IPR001299">
    <property type="entry name" value="Ependymin"/>
</dbReference>
<dbReference type="GO" id="GO:0005576">
    <property type="term" value="C:extracellular region"/>
    <property type="evidence" value="ECO:0007669"/>
    <property type="project" value="InterPro"/>
</dbReference>
<dbReference type="OrthoDB" id="6084362at2759"/>
<comment type="caution">
    <text evidence="1">The sequence shown here is derived from an EMBL/GenBank/DDBJ whole genome shotgun (WGS) entry which is preliminary data.</text>
</comment>